<dbReference type="Proteomes" id="UP000219914">
    <property type="component" value="Unassembled WGS sequence"/>
</dbReference>
<comment type="caution">
    <text evidence="3">The sequence shown here is derived from an EMBL/GenBank/DDBJ whole genome shotgun (WGS) entry which is preliminary data.</text>
</comment>
<organism evidence="3 6">
    <name type="scientific">Rhizobium hidalgonense</name>
    <dbReference type="NCBI Taxonomy" id="1538159"/>
    <lineage>
        <taxon>Bacteria</taxon>
        <taxon>Pseudomonadati</taxon>
        <taxon>Pseudomonadota</taxon>
        <taxon>Alphaproteobacteria</taxon>
        <taxon>Hyphomicrobiales</taxon>
        <taxon>Rhizobiaceae</taxon>
        <taxon>Rhizobium/Agrobacterium group</taxon>
        <taxon>Rhizobium</taxon>
    </lineage>
</organism>
<reference evidence="4 5" key="1">
    <citation type="submission" date="2017-09" db="EMBL/GenBank/DDBJ databases">
        <title>Comparative genomics of rhizobia isolated from Phaseolus vulgaris in China.</title>
        <authorList>
            <person name="Tong W."/>
        </authorList>
    </citation>
    <scope>NUCLEOTIDE SEQUENCE [LARGE SCALE GENOMIC DNA]</scope>
    <source>
        <strain evidence="4 5">FH14</strain>
    </source>
</reference>
<name>A0A2A6KG74_9HYPH</name>
<accession>A0A2A6KG74</accession>
<keyword evidence="2" id="KW-1133">Transmembrane helix</keyword>
<keyword evidence="5" id="KW-1185">Reference proteome</keyword>
<evidence type="ECO:0000256" key="2">
    <source>
        <dbReference type="SAM" id="Phobius"/>
    </source>
</evidence>
<evidence type="ECO:0000256" key="1">
    <source>
        <dbReference type="SAM" id="MobiDB-lite"/>
    </source>
</evidence>
<dbReference type="Proteomes" id="UP001268610">
    <property type="component" value="Unassembled WGS sequence"/>
</dbReference>
<feature type="region of interest" description="Disordered" evidence="1">
    <location>
        <begin position="43"/>
        <end position="81"/>
    </location>
</feature>
<evidence type="ECO:0000313" key="6">
    <source>
        <dbReference type="Proteomes" id="UP001268610"/>
    </source>
</evidence>
<proteinExistence type="predicted"/>
<evidence type="ECO:0000313" key="5">
    <source>
        <dbReference type="Proteomes" id="UP000219914"/>
    </source>
</evidence>
<sequence length="81" mass="8791">MQISNSWPDIWTIMLIGAGVICGSMLIASVIFLSYLSQERARRRSRPATSENGAPSGVQFERTEGGDWPTWHGDGSGGAHQ</sequence>
<keyword evidence="2" id="KW-0472">Membrane</keyword>
<dbReference type="EMBL" id="NWSY01000006">
    <property type="protein sequence ID" value="PDT23663.1"/>
    <property type="molecule type" value="Genomic_DNA"/>
</dbReference>
<reference evidence="3" key="2">
    <citation type="submission" date="2023-04" db="EMBL/GenBank/DDBJ databases">
        <title>Genomic characterization of faba bean (Vicia faba) microsymbionts in Mexican soils.</title>
        <authorList>
            <person name="Rivera Orduna F.N."/>
            <person name="Guevara-Luna J."/>
            <person name="Yan J."/>
            <person name="Arroyo-Herrera I."/>
            <person name="Li Y."/>
            <person name="Vasquez-Murrieta M.S."/>
            <person name="Wang E.T."/>
        </authorList>
    </citation>
    <scope>NUCLEOTIDE SEQUENCE</scope>
    <source>
        <strain evidence="3">CH26</strain>
    </source>
</reference>
<evidence type="ECO:0000313" key="3">
    <source>
        <dbReference type="EMBL" id="MDR9774076.1"/>
    </source>
</evidence>
<keyword evidence="2" id="KW-0812">Transmembrane</keyword>
<evidence type="ECO:0000313" key="4">
    <source>
        <dbReference type="EMBL" id="PDT23663.1"/>
    </source>
</evidence>
<feature type="transmembrane region" description="Helical" evidence="2">
    <location>
        <begin position="12"/>
        <end position="36"/>
    </location>
</feature>
<dbReference type="AlphaFoldDB" id="A0A2A6KG74"/>
<protein>
    <submittedName>
        <fullName evidence="3">Uncharacterized protein</fullName>
    </submittedName>
</protein>
<dbReference type="RefSeq" id="WP_003570681.1">
    <property type="nucleotide sequence ID" value="NZ_CP054027.1"/>
</dbReference>
<gene>
    <name evidence="4" type="ORF">CO674_08990</name>
    <name evidence="3" type="ORF">RJJ65_15635</name>
</gene>
<dbReference type="EMBL" id="JAVLSF010000008">
    <property type="protein sequence ID" value="MDR9774076.1"/>
    <property type="molecule type" value="Genomic_DNA"/>
</dbReference>